<dbReference type="VEuPathDB" id="FungiDB:RO3G_07106"/>
<dbReference type="AlphaFoldDB" id="I1C1S1"/>
<name>I1C1S1_RHIO9</name>
<keyword evidence="1" id="KW-0472">Membrane</keyword>
<feature type="transmembrane region" description="Helical" evidence="1">
    <location>
        <begin position="20"/>
        <end position="41"/>
    </location>
</feature>
<dbReference type="EMBL" id="CH476736">
    <property type="protein sequence ID" value="EIE82401.1"/>
    <property type="molecule type" value="Genomic_DNA"/>
</dbReference>
<proteinExistence type="predicted"/>
<dbReference type="PANTHER" id="PTHR46579">
    <property type="entry name" value="F5/8 TYPE C DOMAIN-CONTAINING PROTEIN-RELATED"/>
    <property type="match status" value="1"/>
</dbReference>
<keyword evidence="1" id="KW-1133">Transmembrane helix</keyword>
<organism evidence="2 3">
    <name type="scientific">Rhizopus delemar (strain RA 99-880 / ATCC MYA-4621 / FGSC 9543 / NRRL 43880)</name>
    <name type="common">Mucormycosis agent</name>
    <name type="synonym">Rhizopus arrhizus var. delemar</name>
    <dbReference type="NCBI Taxonomy" id="246409"/>
    <lineage>
        <taxon>Eukaryota</taxon>
        <taxon>Fungi</taxon>
        <taxon>Fungi incertae sedis</taxon>
        <taxon>Mucoromycota</taxon>
        <taxon>Mucoromycotina</taxon>
        <taxon>Mucoromycetes</taxon>
        <taxon>Mucorales</taxon>
        <taxon>Mucorineae</taxon>
        <taxon>Rhizopodaceae</taxon>
        <taxon>Rhizopus</taxon>
    </lineage>
</organism>
<evidence type="ECO:0000313" key="3">
    <source>
        <dbReference type="Proteomes" id="UP000009138"/>
    </source>
</evidence>
<dbReference type="Proteomes" id="UP000009138">
    <property type="component" value="Unassembled WGS sequence"/>
</dbReference>
<dbReference type="eggNOG" id="ENOG502QSGD">
    <property type="taxonomic scope" value="Eukaryota"/>
</dbReference>
<keyword evidence="3" id="KW-1185">Reference proteome</keyword>
<dbReference type="RefSeq" id="XP_067517797.1">
    <property type="nucleotide sequence ID" value="XM_067661696.1"/>
</dbReference>
<accession>I1C1S1</accession>
<gene>
    <name evidence="2" type="ORF">RO3G_07106</name>
</gene>
<evidence type="ECO:0000313" key="2">
    <source>
        <dbReference type="EMBL" id="EIE82401.1"/>
    </source>
</evidence>
<dbReference type="PANTHER" id="PTHR46579:SF2">
    <property type="entry name" value="C2H2-TYPE DOMAIN-CONTAINING PROTEIN"/>
    <property type="match status" value="1"/>
</dbReference>
<keyword evidence="1" id="KW-0812">Transmembrane</keyword>
<evidence type="ECO:0000256" key="1">
    <source>
        <dbReference type="SAM" id="Phobius"/>
    </source>
</evidence>
<sequence>MDIVEFDMPQVEIKGFQNDVVAFIAVFLTYFQLFFISEYAAEIVMKFANDLALLLNHQPIFPAKLDTMRNAVGIDYTYKGMFRLVVCPECHTLYQPEEVHCDSKCTFSEFRITCNASLFKPVTIGASKMYANKVSAFNSIKYALTVMFSRPGFESAIEAWRYRTRHNNTMYDIYDGQLWNEFKDRDVCVIPGPKEPKDTQINNYLQVLVNDLKELYYDDFFTCTAESPNVPVPVRAALFLIACDIPASRKVSGFTSFNATVPCNKCSTAFPARYNTHFQRDFSFGLEDIDAWSLRTSIENRYHAKNWKEATTKRQRADLEQKFGTRFSALHDLEYLDLVRCTAIDPMHGLFLGTAKKMVKIWPQYTPINQKIASDFSDLKADEWRTWCLALSPLLLKSPLPVRHKENWAKFDSIQDFGPIYAFWLYGFERLNGDIKKMTVNHKTAFEVTYMKKFLSVVHYGDYIRNLPQGIKQNPVMMSSFGYLSPTPSDSLVASSVSTSFDFSLFVSAPLRLNDTFTGAEILPPDTQASSRHKVSVNRLTRAHYGYLLAFYRLVYTDRTFASALIPEDLDDLSTMVLPDISLFSEIEILGQTYRSKASRTTRGCYIEVACNSAVPGKEPEMRIGQVQYYFSHQLQMKKTMMPNGRVFAPNAFDEHLFAFVRWYNAPLHPFRGFECLGAAYYHNSFRPAGSDCILPVSRIFTCVAMKQGYPDNHVVFLLSQEKPLVCKI</sequence>
<protein>
    <submittedName>
        <fullName evidence="2">Uncharacterized protein</fullName>
    </submittedName>
</protein>
<dbReference type="InParanoid" id="I1C1S1"/>
<dbReference type="GeneID" id="93614077"/>
<reference evidence="2 3" key="1">
    <citation type="journal article" date="2009" name="PLoS Genet.">
        <title>Genomic analysis of the basal lineage fungus Rhizopus oryzae reveals a whole-genome duplication.</title>
        <authorList>
            <person name="Ma L.-J."/>
            <person name="Ibrahim A.S."/>
            <person name="Skory C."/>
            <person name="Grabherr M.G."/>
            <person name="Burger G."/>
            <person name="Butler M."/>
            <person name="Elias M."/>
            <person name="Idnurm A."/>
            <person name="Lang B.F."/>
            <person name="Sone T."/>
            <person name="Abe A."/>
            <person name="Calvo S.E."/>
            <person name="Corrochano L.M."/>
            <person name="Engels R."/>
            <person name="Fu J."/>
            <person name="Hansberg W."/>
            <person name="Kim J.-M."/>
            <person name="Kodira C.D."/>
            <person name="Koehrsen M.J."/>
            <person name="Liu B."/>
            <person name="Miranda-Saavedra D."/>
            <person name="O'Leary S."/>
            <person name="Ortiz-Castellanos L."/>
            <person name="Poulter R."/>
            <person name="Rodriguez-Romero J."/>
            <person name="Ruiz-Herrera J."/>
            <person name="Shen Y.-Q."/>
            <person name="Zeng Q."/>
            <person name="Galagan J."/>
            <person name="Birren B.W."/>
            <person name="Cuomo C.A."/>
            <person name="Wickes B.L."/>
        </authorList>
    </citation>
    <scope>NUCLEOTIDE SEQUENCE [LARGE SCALE GENOMIC DNA]</scope>
    <source>
        <strain evidence="3">RA 99-880 / ATCC MYA-4621 / FGSC 9543 / NRRL 43880</strain>
    </source>
</reference>
<dbReference type="OMA" id="WNIRSSV"/>